<dbReference type="InterPro" id="IPR025877">
    <property type="entry name" value="MobA-like_NTP_Trfase"/>
</dbReference>
<dbReference type="Gene3D" id="3.90.550.10">
    <property type="entry name" value="Spore Coat Polysaccharide Biosynthesis Protein SpsA, Chain A"/>
    <property type="match status" value="1"/>
</dbReference>
<gene>
    <name evidence="2" type="ORF">SPTER_35910</name>
</gene>
<keyword evidence="3" id="KW-1185">Reference proteome</keyword>
<keyword evidence="2" id="KW-0548">Nucleotidyltransferase</keyword>
<name>A0A517DXS9_9FIRM</name>
<dbReference type="Proteomes" id="UP000320776">
    <property type="component" value="Chromosome"/>
</dbReference>
<reference evidence="2 3" key="1">
    <citation type="submission" date="2019-02" db="EMBL/GenBank/DDBJ databases">
        <title>Closed genome of Sporomusa termitida DSM 4440.</title>
        <authorList>
            <person name="Poehlein A."/>
            <person name="Daniel R."/>
        </authorList>
    </citation>
    <scope>NUCLEOTIDE SEQUENCE [LARGE SCALE GENOMIC DNA]</scope>
    <source>
        <strain evidence="2 3">DSM 4440</strain>
    </source>
</reference>
<keyword evidence="2" id="KW-0808">Transferase</keyword>
<accession>A0A517DXS9</accession>
<protein>
    <submittedName>
        <fullName evidence="2">Molybdenum cofactor cytidylyltransferase</fullName>
    </submittedName>
</protein>
<dbReference type="KEGG" id="sted:SPTER_35910"/>
<dbReference type="SUPFAM" id="SSF53448">
    <property type="entry name" value="Nucleotide-diphospho-sugar transferases"/>
    <property type="match status" value="1"/>
</dbReference>
<evidence type="ECO:0000259" key="1">
    <source>
        <dbReference type="Pfam" id="PF12804"/>
    </source>
</evidence>
<dbReference type="PANTHER" id="PTHR43777">
    <property type="entry name" value="MOLYBDENUM COFACTOR CYTIDYLYLTRANSFERASE"/>
    <property type="match status" value="1"/>
</dbReference>
<dbReference type="Pfam" id="PF12804">
    <property type="entry name" value="NTP_transf_3"/>
    <property type="match status" value="1"/>
</dbReference>
<dbReference type="RefSeq" id="WP_144351587.1">
    <property type="nucleotide sequence ID" value="NZ_CP036259.1"/>
</dbReference>
<dbReference type="AlphaFoldDB" id="A0A517DXS9"/>
<dbReference type="InterPro" id="IPR029044">
    <property type="entry name" value="Nucleotide-diphossugar_trans"/>
</dbReference>
<dbReference type="OrthoDB" id="285216at2"/>
<feature type="domain" description="MobA-like NTP transferase" evidence="1">
    <location>
        <begin position="1"/>
        <end position="151"/>
    </location>
</feature>
<evidence type="ECO:0000313" key="2">
    <source>
        <dbReference type="EMBL" id="QDR82169.1"/>
    </source>
</evidence>
<sequence>MGRQKLLLPLGNKPLAAHVLSTVRSLPWADCVAVIGEPAAELAGLCARYSVKAVYNAGRARGQSTSIVLALQTLPQSLAGMMFFLGDQPLVSKELIQAIRACFARQASDKAIIVPCHQGQRYSPVLFGSHWRAALAGLTGDTGGRKVIRENPAWVTPLKWPEPAPFYDADTWAEYQQLLKLYQAAYAHTDNI</sequence>
<proteinExistence type="predicted"/>
<dbReference type="EMBL" id="CP036259">
    <property type="protein sequence ID" value="QDR82169.1"/>
    <property type="molecule type" value="Genomic_DNA"/>
</dbReference>
<evidence type="ECO:0000313" key="3">
    <source>
        <dbReference type="Proteomes" id="UP000320776"/>
    </source>
</evidence>
<organism evidence="2 3">
    <name type="scientific">Sporomusa termitida</name>
    <dbReference type="NCBI Taxonomy" id="2377"/>
    <lineage>
        <taxon>Bacteria</taxon>
        <taxon>Bacillati</taxon>
        <taxon>Bacillota</taxon>
        <taxon>Negativicutes</taxon>
        <taxon>Selenomonadales</taxon>
        <taxon>Sporomusaceae</taxon>
        <taxon>Sporomusa</taxon>
    </lineage>
</organism>
<dbReference type="PANTHER" id="PTHR43777:SF1">
    <property type="entry name" value="MOLYBDENUM COFACTOR CYTIDYLYLTRANSFERASE"/>
    <property type="match status" value="1"/>
</dbReference>
<dbReference type="CDD" id="cd04182">
    <property type="entry name" value="GT_2_like_f"/>
    <property type="match status" value="1"/>
</dbReference>
<dbReference type="GO" id="GO:0016779">
    <property type="term" value="F:nucleotidyltransferase activity"/>
    <property type="evidence" value="ECO:0007669"/>
    <property type="project" value="UniProtKB-KW"/>
</dbReference>